<organism evidence="1 2">
    <name type="scientific">Bacillus cereus</name>
    <dbReference type="NCBI Taxonomy" id="1396"/>
    <lineage>
        <taxon>Bacteria</taxon>
        <taxon>Bacillati</taxon>
        <taxon>Bacillota</taxon>
        <taxon>Bacilli</taxon>
        <taxon>Bacillales</taxon>
        <taxon>Bacillaceae</taxon>
        <taxon>Bacillus</taxon>
        <taxon>Bacillus cereus group</taxon>
    </lineage>
</organism>
<sequence length="235" mass="27232">MREHIEKARTIQEEATGKYLELQKELQGEVEKVKADPTLSEIGRTGKIEELQKEHGQKLIEFAKQLKNEYQIEVIRAKGSAERFLEKPNKKPSDFKVQLFEKGFTDLKTRIMLSLNSTRALELISEFAKGIDDAYLANQLRNQFTELISSVIQYADVSEGARVKADLLKIYYKLETDFITDEQNEARQIIDEADVMFGTSLFNSIVVDSVREFYRYNFADYINKPDMYVYAEGKK</sequence>
<dbReference type="EMBL" id="NUYN01000026">
    <property type="protein sequence ID" value="PFN23381.1"/>
    <property type="molecule type" value="Genomic_DNA"/>
</dbReference>
<name>A0A2B1KBB0_BACCE</name>
<evidence type="ECO:0000313" key="1">
    <source>
        <dbReference type="EMBL" id="PFN23381.1"/>
    </source>
</evidence>
<dbReference type="RefSeq" id="WP_098540841.1">
    <property type="nucleotide sequence ID" value="NZ_NUYN01000026.1"/>
</dbReference>
<proteinExistence type="predicted"/>
<dbReference type="AlphaFoldDB" id="A0A2B1KBB0"/>
<dbReference type="Proteomes" id="UP000225182">
    <property type="component" value="Unassembled WGS sequence"/>
</dbReference>
<reference evidence="1 2" key="1">
    <citation type="submission" date="2017-09" db="EMBL/GenBank/DDBJ databases">
        <title>Large-scale bioinformatics analysis of Bacillus genomes uncovers conserved roles of natural products in bacterial physiology.</title>
        <authorList>
            <consortium name="Agbiome Team Llc"/>
            <person name="Bleich R.M."/>
            <person name="Grubbs K.J."/>
            <person name="Santa Maria K.C."/>
            <person name="Allen S.E."/>
            <person name="Farag S."/>
            <person name="Shank E.A."/>
            <person name="Bowers A."/>
        </authorList>
    </citation>
    <scope>NUCLEOTIDE SEQUENCE [LARGE SCALE GENOMIC DNA]</scope>
    <source>
        <strain evidence="1 2">AFS076905</strain>
    </source>
</reference>
<protein>
    <submittedName>
        <fullName evidence="1">Uncharacterized protein</fullName>
    </submittedName>
</protein>
<evidence type="ECO:0000313" key="2">
    <source>
        <dbReference type="Proteomes" id="UP000225182"/>
    </source>
</evidence>
<gene>
    <name evidence="1" type="ORF">COJ50_17265</name>
</gene>
<accession>A0A2B1KBB0</accession>
<comment type="caution">
    <text evidence="1">The sequence shown here is derived from an EMBL/GenBank/DDBJ whole genome shotgun (WGS) entry which is preliminary data.</text>
</comment>